<dbReference type="EMBL" id="CP137624">
    <property type="protein sequence ID" value="WPK11762.1"/>
    <property type="molecule type" value="Genomic_DNA"/>
</dbReference>
<evidence type="ECO:0000256" key="6">
    <source>
        <dbReference type="SAM" id="Phobius"/>
    </source>
</evidence>
<keyword evidence="4 6" id="KW-1133">Transmembrane helix</keyword>
<evidence type="ECO:0000256" key="1">
    <source>
        <dbReference type="ARBA" id="ARBA00004651"/>
    </source>
</evidence>
<comment type="subcellular location">
    <subcellularLocation>
        <location evidence="1">Cell membrane</location>
        <topology evidence="1">Multi-pass membrane protein</topology>
    </subcellularLocation>
</comment>
<dbReference type="Pfam" id="PF10035">
    <property type="entry name" value="DUF2179"/>
    <property type="match status" value="1"/>
</dbReference>
<sequence>MEGSTKKQAKSDFVRRVIFIILGAALAGYALEAVLIPNSVIDGGVTGVSIMGNYLFNIPLGVLLFVLNLPFIYVGYKQVGKTFAIFSTIGIVALSASTVLMHGMEPILGEKDPLLVVLSGGVMLGVGIGIVLRNGGALDGSEVLAVLISRNIPFSVGDVILFINAFIFTGAGFIYGLESALYSAATYYIAKIVIDVIQVGLESSKSVQIISKNTREIGQALQDRLGRGVTYTAGTGGFSNEPVELIHCIITRMEENKVLTIVKEHDPSAFIVITDVAEVRGGSFKKRNIH</sequence>
<keyword evidence="3 6" id="KW-0812">Transmembrane</keyword>
<keyword evidence="2" id="KW-1003">Cell membrane</keyword>
<dbReference type="InterPro" id="IPR051461">
    <property type="entry name" value="UPF0750_membrane"/>
</dbReference>
<evidence type="ECO:0000313" key="8">
    <source>
        <dbReference type="EMBL" id="WPK11762.1"/>
    </source>
</evidence>
<dbReference type="InterPro" id="IPR019264">
    <property type="entry name" value="DUF2179"/>
</dbReference>
<dbReference type="InterPro" id="IPR003740">
    <property type="entry name" value="YitT"/>
</dbReference>
<dbReference type="Pfam" id="PF02588">
    <property type="entry name" value="YitT_membrane"/>
    <property type="match status" value="1"/>
</dbReference>
<dbReference type="PANTHER" id="PTHR33545:SF2">
    <property type="entry name" value="UPF0750 MEMBRANE PROTEIN YDEO"/>
    <property type="match status" value="1"/>
</dbReference>
<keyword evidence="9" id="KW-1185">Reference proteome</keyword>
<feature type="domain" description="DUF2179" evidence="7">
    <location>
        <begin position="227"/>
        <end position="281"/>
    </location>
</feature>
<feature type="transmembrane region" description="Helical" evidence="6">
    <location>
        <begin position="83"/>
        <end position="102"/>
    </location>
</feature>
<dbReference type="PIRSF" id="PIRSF006483">
    <property type="entry name" value="Membrane_protein_YitT"/>
    <property type="match status" value="1"/>
</dbReference>
<proteinExistence type="predicted"/>
<name>A0ABZ0S2Y9_9BACI</name>
<gene>
    <name evidence="8" type="ORF">R6U77_18005</name>
</gene>
<protein>
    <submittedName>
        <fullName evidence="8">YitT family protein</fullName>
    </submittedName>
</protein>
<evidence type="ECO:0000256" key="4">
    <source>
        <dbReference type="ARBA" id="ARBA00022989"/>
    </source>
</evidence>
<feature type="transmembrane region" description="Helical" evidence="6">
    <location>
        <begin position="17"/>
        <end position="36"/>
    </location>
</feature>
<evidence type="ECO:0000256" key="5">
    <source>
        <dbReference type="ARBA" id="ARBA00023136"/>
    </source>
</evidence>
<feature type="transmembrane region" description="Helical" evidence="6">
    <location>
        <begin position="56"/>
        <end position="76"/>
    </location>
</feature>
<dbReference type="Proteomes" id="UP001322664">
    <property type="component" value="Chromosome"/>
</dbReference>
<dbReference type="RefSeq" id="WP_293929680.1">
    <property type="nucleotide sequence ID" value="NZ_CP137624.1"/>
</dbReference>
<evidence type="ECO:0000313" key="9">
    <source>
        <dbReference type="Proteomes" id="UP001322664"/>
    </source>
</evidence>
<dbReference type="CDD" id="cd16380">
    <property type="entry name" value="YitT_C"/>
    <property type="match status" value="1"/>
</dbReference>
<feature type="transmembrane region" description="Helical" evidence="6">
    <location>
        <begin position="114"/>
        <end position="132"/>
    </location>
</feature>
<feature type="transmembrane region" description="Helical" evidence="6">
    <location>
        <begin position="152"/>
        <end position="175"/>
    </location>
</feature>
<evidence type="ECO:0000259" key="7">
    <source>
        <dbReference type="Pfam" id="PF10035"/>
    </source>
</evidence>
<evidence type="ECO:0000256" key="3">
    <source>
        <dbReference type="ARBA" id="ARBA00022692"/>
    </source>
</evidence>
<reference evidence="8 9" key="1">
    <citation type="submission" date="2023-09" db="EMBL/GenBank/DDBJ databases">
        <authorList>
            <person name="Page C.A."/>
            <person name="Perez-Diaz I.M."/>
        </authorList>
    </citation>
    <scope>NUCLEOTIDE SEQUENCE [LARGE SCALE GENOMIC DNA]</scope>
    <source>
        <strain evidence="8 9">Ll15</strain>
    </source>
</reference>
<accession>A0ABZ0S2Y9</accession>
<dbReference type="PANTHER" id="PTHR33545">
    <property type="entry name" value="UPF0750 MEMBRANE PROTEIN YITT-RELATED"/>
    <property type="match status" value="1"/>
</dbReference>
<evidence type="ECO:0000256" key="2">
    <source>
        <dbReference type="ARBA" id="ARBA00022475"/>
    </source>
</evidence>
<dbReference type="Gene3D" id="3.30.70.120">
    <property type="match status" value="1"/>
</dbReference>
<dbReference type="InterPro" id="IPR015867">
    <property type="entry name" value="N-reg_PII/ATP_PRibTrfase_C"/>
</dbReference>
<organism evidence="8 9">
    <name type="scientific">Lysinibacillus louembei</name>
    <dbReference type="NCBI Taxonomy" id="1470088"/>
    <lineage>
        <taxon>Bacteria</taxon>
        <taxon>Bacillati</taxon>
        <taxon>Bacillota</taxon>
        <taxon>Bacilli</taxon>
        <taxon>Bacillales</taxon>
        <taxon>Bacillaceae</taxon>
        <taxon>Lysinibacillus</taxon>
    </lineage>
</organism>
<keyword evidence="5 6" id="KW-0472">Membrane</keyword>